<feature type="transmembrane region" description="Helical" evidence="3">
    <location>
        <begin position="310"/>
        <end position="330"/>
    </location>
</feature>
<keyword evidence="1 4" id="KW-0396">Initiation factor</keyword>
<dbReference type="GO" id="GO:0003743">
    <property type="term" value="F:translation initiation factor activity"/>
    <property type="evidence" value="ECO:0007669"/>
    <property type="project" value="UniProtKB-KW"/>
</dbReference>
<feature type="transmembrane region" description="Helical" evidence="3">
    <location>
        <begin position="423"/>
        <end position="441"/>
    </location>
</feature>
<keyword evidence="3" id="KW-0472">Membrane</keyword>
<dbReference type="PANTHER" id="PTHR11960:SF18">
    <property type="entry name" value="EUKARYOTIC TRANSLATION INITIATION FACTOR 4E HOMOLOGOUS PROTEIN, ISOFORM B"/>
    <property type="match status" value="1"/>
</dbReference>
<feature type="transmembrane region" description="Helical" evidence="3">
    <location>
        <begin position="350"/>
        <end position="373"/>
    </location>
</feature>
<dbReference type="InterPro" id="IPR023398">
    <property type="entry name" value="TIF_eIF4e-like"/>
</dbReference>
<feature type="region of interest" description="Disordered" evidence="2">
    <location>
        <begin position="219"/>
        <end position="295"/>
    </location>
</feature>
<feature type="compositionally biased region" description="Polar residues" evidence="2">
    <location>
        <begin position="1"/>
        <end position="11"/>
    </location>
</feature>
<dbReference type="Gene3D" id="3.30.760.10">
    <property type="entry name" value="RNA Cap, Translation Initiation Factor Eif4e"/>
    <property type="match status" value="1"/>
</dbReference>
<feature type="transmembrane region" description="Helical" evidence="3">
    <location>
        <begin position="385"/>
        <end position="403"/>
    </location>
</feature>
<dbReference type="AlphaFoldDB" id="A0A078B505"/>
<organism evidence="4 5">
    <name type="scientific">Stylonychia lemnae</name>
    <name type="common">Ciliate</name>
    <dbReference type="NCBI Taxonomy" id="5949"/>
    <lineage>
        <taxon>Eukaryota</taxon>
        <taxon>Sar</taxon>
        <taxon>Alveolata</taxon>
        <taxon>Ciliophora</taxon>
        <taxon>Intramacronucleata</taxon>
        <taxon>Spirotrichea</taxon>
        <taxon>Stichotrichia</taxon>
        <taxon>Sporadotrichida</taxon>
        <taxon>Oxytrichidae</taxon>
        <taxon>Stylonychinae</taxon>
        <taxon>Stylonychia</taxon>
    </lineage>
</organism>
<dbReference type="GO" id="GO:0016281">
    <property type="term" value="C:eukaryotic translation initiation factor 4F complex"/>
    <property type="evidence" value="ECO:0007669"/>
    <property type="project" value="TreeGrafter"/>
</dbReference>
<dbReference type="Pfam" id="PF01652">
    <property type="entry name" value="IF4E"/>
    <property type="match status" value="1"/>
</dbReference>
<feature type="compositionally biased region" description="Basic and acidic residues" evidence="2">
    <location>
        <begin position="279"/>
        <end position="295"/>
    </location>
</feature>
<keyword evidence="1" id="KW-0694">RNA-binding</keyword>
<keyword evidence="5" id="KW-1185">Reference proteome</keyword>
<dbReference type="Proteomes" id="UP000039865">
    <property type="component" value="Unassembled WGS sequence"/>
</dbReference>
<dbReference type="SUPFAM" id="SSF55418">
    <property type="entry name" value="eIF4e-like"/>
    <property type="match status" value="1"/>
</dbReference>
<name>A0A078B505_STYLE</name>
<accession>A0A078B505</accession>
<sequence length="458" mass="52916">MSNSIVENQQKYMPKQKGQGSTNSTGVVNSSQDLAMHDPAIIFSSSTESSATTKINTISSSVIGAAADDLLTTTELEYLYTYWIFQKQQQNRDHHLSANEFESQIKPIAKFKTFVDEVKPMWEDEANKNGGRWVIRVNKGYSNKLWEDLTLAMIGEQFECENEIHGIVIVIKPSGDTIAIWNKNSRDQQIVDQIKQDLIRTLNLPEDVKMDYEQFFPDQKPAAQGNWNQGQNKPRDQNRGERRDYGQQQQQNPNAQNQQNQGQQPRYKPKNAGGGQGPHTKEGGSKGEDQMSHKAESGSVKFDIAGSKSILGLLTMAYIAVEGYHLVYNFQVVSQLKDDPYYPQQKLERYTMYLIFSLLPQILVAIYGLTICMFKDTTKILRNAWLFRLITYLYDGLMLWGLYKIWYDWWFEHHHNHRMMSYIFYHDFLIQWGVAFIYSLIFRSLTKAVHIGPKSKRE</sequence>
<evidence type="ECO:0000256" key="2">
    <source>
        <dbReference type="SAM" id="MobiDB-lite"/>
    </source>
</evidence>
<dbReference type="GO" id="GO:0000340">
    <property type="term" value="F:RNA 7-methylguanosine cap binding"/>
    <property type="evidence" value="ECO:0007669"/>
    <property type="project" value="TreeGrafter"/>
</dbReference>
<feature type="compositionally biased region" description="Low complexity" evidence="2">
    <location>
        <begin position="246"/>
        <end position="265"/>
    </location>
</feature>
<protein>
    <submittedName>
        <fullName evidence="4">Eukaryotic translation initiation factor 4e type 2</fullName>
    </submittedName>
</protein>
<comment type="similarity">
    <text evidence="1">Belongs to the eukaryotic initiation factor 4E family.</text>
</comment>
<keyword evidence="3" id="KW-1133">Transmembrane helix</keyword>
<gene>
    <name evidence="4" type="primary">Contig5258.g5635</name>
    <name evidence="4" type="ORF">STYLEM_18637</name>
</gene>
<feature type="region of interest" description="Disordered" evidence="2">
    <location>
        <begin position="1"/>
        <end position="25"/>
    </location>
</feature>
<proteinExistence type="inferred from homology"/>
<feature type="compositionally biased region" description="Basic and acidic residues" evidence="2">
    <location>
        <begin position="233"/>
        <end position="245"/>
    </location>
</feature>
<evidence type="ECO:0000256" key="1">
    <source>
        <dbReference type="RuleBase" id="RU004374"/>
    </source>
</evidence>
<evidence type="ECO:0000313" key="5">
    <source>
        <dbReference type="Proteomes" id="UP000039865"/>
    </source>
</evidence>
<dbReference type="InterPro" id="IPR001040">
    <property type="entry name" value="TIF_eIF_4E"/>
</dbReference>
<keyword evidence="3" id="KW-0812">Transmembrane</keyword>
<evidence type="ECO:0000256" key="3">
    <source>
        <dbReference type="SAM" id="Phobius"/>
    </source>
</evidence>
<dbReference type="PANTHER" id="PTHR11960">
    <property type="entry name" value="EUKARYOTIC TRANSLATION INITIATION FACTOR 4E RELATED"/>
    <property type="match status" value="1"/>
</dbReference>
<dbReference type="InParanoid" id="A0A078B505"/>
<keyword evidence="1" id="KW-0648">Protein biosynthesis</keyword>
<reference evidence="4 5" key="1">
    <citation type="submission" date="2014-06" db="EMBL/GenBank/DDBJ databases">
        <authorList>
            <person name="Swart Estienne"/>
        </authorList>
    </citation>
    <scope>NUCLEOTIDE SEQUENCE [LARGE SCALE GENOMIC DNA]</scope>
    <source>
        <strain evidence="4 5">130c</strain>
    </source>
</reference>
<dbReference type="EMBL" id="CCKQ01017607">
    <property type="protein sequence ID" value="CDW89504.1"/>
    <property type="molecule type" value="Genomic_DNA"/>
</dbReference>
<dbReference type="OrthoDB" id="590761at2759"/>
<evidence type="ECO:0000313" key="4">
    <source>
        <dbReference type="EMBL" id="CDW89504.1"/>
    </source>
</evidence>